<evidence type="ECO:0000256" key="6">
    <source>
        <dbReference type="PIRSR" id="PIRSR000524-1"/>
    </source>
</evidence>
<evidence type="ECO:0000259" key="8">
    <source>
        <dbReference type="Pfam" id="PF00266"/>
    </source>
</evidence>
<dbReference type="InterPro" id="IPR000192">
    <property type="entry name" value="Aminotrans_V_dom"/>
</dbReference>
<evidence type="ECO:0000256" key="2">
    <source>
        <dbReference type="ARBA" id="ARBA00009236"/>
    </source>
</evidence>
<sequence length="386" mass="42025">MLPDQLLLRIPGPSPIPPSVQRAMSQPMIGHRGAETTALLQRIKPRLKPVFGTEQDVLLVTGSGTAGLEAAVANTAKPGDEVLVVVVGAFGDRFVKIAKAYQLHIHHLDVAWGEAAKPEDIKAVLQKHPEISSVFVTYCETSTGVLNPIKEIAEAVHEVSDALVIVDGVSCVAGVETEFDAWGIDILVTGTQKAFMLPGGMFFAVVSERAWQVIESNTQPRFYLDLTKYRDGIAKDSTPFTPALSILFGLEQVLTLLEEEGLEQVYARHRLMRDMTRAAFRALDIPLLVEDAYASPTVTAIKPVDFDAEQLRKQVKQEFNLAFAGGQQHMKGEIFRIGHMGYCSPADVLQVISAVEIGLMQIGKQIKLGAGTQAAQQIYLEQGANN</sequence>
<keyword evidence="5 7" id="KW-0663">Pyridoxal phosphate</keyword>
<evidence type="ECO:0000256" key="3">
    <source>
        <dbReference type="ARBA" id="ARBA00022576"/>
    </source>
</evidence>
<reference evidence="10" key="1">
    <citation type="submission" date="2017-09" db="EMBL/GenBank/DDBJ databases">
        <authorList>
            <person name="Varghese N."/>
            <person name="Submissions S."/>
        </authorList>
    </citation>
    <scope>NUCLEOTIDE SEQUENCE [LARGE SCALE GENOMIC DNA]</scope>
    <source>
        <strain evidence="10">CGMCC 1.8913</strain>
    </source>
</reference>
<dbReference type="PANTHER" id="PTHR21152:SF40">
    <property type="entry name" value="ALANINE--GLYOXYLATE AMINOTRANSFERASE"/>
    <property type="match status" value="1"/>
</dbReference>
<evidence type="ECO:0000256" key="5">
    <source>
        <dbReference type="ARBA" id="ARBA00022898"/>
    </source>
</evidence>
<dbReference type="SUPFAM" id="SSF53383">
    <property type="entry name" value="PLP-dependent transferases"/>
    <property type="match status" value="1"/>
</dbReference>
<proteinExistence type="inferred from homology"/>
<dbReference type="FunFam" id="3.40.640.10:FF:000027">
    <property type="entry name" value="Serine--pyruvate aminotransferase, mitochondrial"/>
    <property type="match status" value="1"/>
</dbReference>
<evidence type="ECO:0000313" key="10">
    <source>
        <dbReference type="Proteomes" id="UP000219356"/>
    </source>
</evidence>
<feature type="binding site" evidence="6">
    <location>
        <position position="336"/>
    </location>
    <ligand>
        <name>substrate</name>
    </ligand>
</feature>
<dbReference type="GO" id="GO:0019265">
    <property type="term" value="P:glycine biosynthetic process, by transamination of glyoxylate"/>
    <property type="evidence" value="ECO:0007669"/>
    <property type="project" value="TreeGrafter"/>
</dbReference>
<keyword evidence="10" id="KW-1185">Reference proteome</keyword>
<accession>A0A285MYV6</accession>
<dbReference type="eggNOG" id="COG0075">
    <property type="taxonomic scope" value="Bacteria"/>
</dbReference>
<evidence type="ECO:0000256" key="7">
    <source>
        <dbReference type="PIRSR" id="PIRSR000524-50"/>
    </source>
</evidence>
<dbReference type="InterPro" id="IPR024169">
    <property type="entry name" value="SP_NH2Trfase/AEP_transaminase"/>
</dbReference>
<evidence type="ECO:0000256" key="1">
    <source>
        <dbReference type="ARBA" id="ARBA00001933"/>
    </source>
</evidence>
<organism evidence="9 10">
    <name type="scientific">Terribacillus aidingensis</name>
    <dbReference type="NCBI Taxonomy" id="586416"/>
    <lineage>
        <taxon>Bacteria</taxon>
        <taxon>Bacillati</taxon>
        <taxon>Bacillota</taxon>
        <taxon>Bacilli</taxon>
        <taxon>Bacillales</taxon>
        <taxon>Bacillaceae</taxon>
        <taxon>Terribacillus</taxon>
    </lineage>
</organism>
<comment type="similarity">
    <text evidence="2">Belongs to the class-V pyridoxal-phosphate-dependent aminotransferase family.</text>
</comment>
<dbReference type="InterPro" id="IPR015421">
    <property type="entry name" value="PyrdxlP-dep_Trfase_major"/>
</dbReference>
<name>A0A285MYV6_9BACI</name>
<keyword evidence="3 9" id="KW-0032">Aminotransferase</keyword>
<dbReference type="InterPro" id="IPR015422">
    <property type="entry name" value="PyrdxlP-dep_Trfase_small"/>
</dbReference>
<dbReference type="Proteomes" id="UP000219356">
    <property type="component" value="Unassembled WGS sequence"/>
</dbReference>
<dbReference type="PIRSF" id="PIRSF000524">
    <property type="entry name" value="SPT"/>
    <property type="match status" value="1"/>
</dbReference>
<dbReference type="Pfam" id="PF00266">
    <property type="entry name" value="Aminotran_5"/>
    <property type="match status" value="1"/>
</dbReference>
<dbReference type="InterPro" id="IPR015424">
    <property type="entry name" value="PyrdxlP-dep_Trfase"/>
</dbReference>
<dbReference type="Gene3D" id="3.40.640.10">
    <property type="entry name" value="Type I PLP-dependent aspartate aminotransferase-like (Major domain)"/>
    <property type="match status" value="1"/>
</dbReference>
<evidence type="ECO:0000313" key="9">
    <source>
        <dbReference type="EMBL" id="SNZ02288.1"/>
    </source>
</evidence>
<comment type="cofactor">
    <cofactor evidence="1 7">
        <name>pyridoxal 5'-phosphate</name>
        <dbReference type="ChEBI" id="CHEBI:597326"/>
    </cofactor>
</comment>
<dbReference type="EMBL" id="OBEK01000001">
    <property type="protein sequence ID" value="SNZ02288.1"/>
    <property type="molecule type" value="Genomic_DNA"/>
</dbReference>
<dbReference type="GO" id="GO:0008453">
    <property type="term" value="F:alanine-glyoxylate transaminase activity"/>
    <property type="evidence" value="ECO:0007669"/>
    <property type="project" value="TreeGrafter"/>
</dbReference>
<dbReference type="FunFam" id="3.90.1150.10:FF:000031">
    <property type="entry name" value="Serine--glyoxylate aminotransferase"/>
    <property type="match status" value="1"/>
</dbReference>
<dbReference type="Gene3D" id="3.90.1150.10">
    <property type="entry name" value="Aspartate Aminotransferase, domain 1"/>
    <property type="match status" value="1"/>
</dbReference>
<keyword evidence="4 9" id="KW-0808">Transferase</keyword>
<dbReference type="GO" id="GO:0004760">
    <property type="term" value="F:L-serine-pyruvate transaminase activity"/>
    <property type="evidence" value="ECO:0007669"/>
    <property type="project" value="TreeGrafter"/>
</dbReference>
<gene>
    <name evidence="9" type="ORF">SAMN05421503_0066</name>
</gene>
<feature type="modified residue" description="N6-(pyridoxal phosphate)lysine" evidence="7">
    <location>
        <position position="193"/>
    </location>
</feature>
<dbReference type="PANTHER" id="PTHR21152">
    <property type="entry name" value="AMINOTRANSFERASE CLASS V"/>
    <property type="match status" value="1"/>
</dbReference>
<dbReference type="RefSeq" id="WP_097038172.1">
    <property type="nucleotide sequence ID" value="NZ_OBEK01000001.1"/>
</dbReference>
<dbReference type="OrthoDB" id="389074at2"/>
<evidence type="ECO:0000256" key="4">
    <source>
        <dbReference type="ARBA" id="ARBA00022679"/>
    </source>
</evidence>
<feature type="domain" description="Aminotransferase class V" evidence="8">
    <location>
        <begin position="28"/>
        <end position="328"/>
    </location>
</feature>
<dbReference type="AlphaFoldDB" id="A0A285MYV6"/>
<dbReference type="STRING" id="586416.GZ22_11845"/>
<protein>
    <submittedName>
        <fullName evidence="9">Aspartate aminotransferase</fullName>
    </submittedName>
</protein>